<comment type="similarity">
    <text evidence="2">Belongs to the SMN family.</text>
</comment>
<dbReference type="InterPro" id="IPR040424">
    <property type="entry name" value="Smn1"/>
</dbReference>
<evidence type="ECO:0000313" key="9">
    <source>
        <dbReference type="Proteomes" id="UP000800035"/>
    </source>
</evidence>
<dbReference type="OrthoDB" id="197400at2759"/>
<keyword evidence="9" id="KW-1185">Reference proteome</keyword>
<dbReference type="InterPro" id="IPR049481">
    <property type="entry name" value="SMN_G2-BD"/>
</dbReference>
<evidence type="ECO:0000256" key="3">
    <source>
        <dbReference type="ARBA" id="ARBA00022664"/>
    </source>
</evidence>
<dbReference type="GO" id="GO:0008380">
    <property type="term" value="P:RNA splicing"/>
    <property type="evidence" value="ECO:0007669"/>
    <property type="project" value="UniProtKB-KW"/>
</dbReference>
<evidence type="ECO:0000256" key="6">
    <source>
        <dbReference type="SAM" id="MobiDB-lite"/>
    </source>
</evidence>
<dbReference type="CDD" id="cd22852">
    <property type="entry name" value="SMN_C"/>
    <property type="match status" value="1"/>
</dbReference>
<feature type="compositionally biased region" description="Basic and acidic residues" evidence="6">
    <location>
        <begin position="74"/>
        <end position="83"/>
    </location>
</feature>
<sequence length="175" mass="19451">MAPSISLDDRSAWDDSALINSWDEAVSEYEKYHSIHRSGKRLEDVLSEVELTRLQEEHGEVMEVAETRCSVADRNNHTDHKDAAMPQKSTNGDKVNATSDVHAQEQAGSGHQEYTRPAETATLQDNPLAASMPQALLGTVQDENLKNLMMSWYYAGYYTGLHTGQHHPGSNVTPK</sequence>
<evidence type="ECO:0000256" key="1">
    <source>
        <dbReference type="ARBA" id="ARBA00004123"/>
    </source>
</evidence>
<evidence type="ECO:0000256" key="5">
    <source>
        <dbReference type="ARBA" id="ARBA00023242"/>
    </source>
</evidence>
<dbReference type="EMBL" id="ML976983">
    <property type="protein sequence ID" value="KAF1960216.1"/>
    <property type="molecule type" value="Genomic_DNA"/>
</dbReference>
<feature type="region of interest" description="Disordered" evidence="6">
    <location>
        <begin position="74"/>
        <end position="117"/>
    </location>
</feature>
<reference evidence="8" key="1">
    <citation type="journal article" date="2020" name="Stud. Mycol.">
        <title>101 Dothideomycetes genomes: a test case for predicting lifestyles and emergence of pathogens.</title>
        <authorList>
            <person name="Haridas S."/>
            <person name="Albert R."/>
            <person name="Binder M."/>
            <person name="Bloem J."/>
            <person name="Labutti K."/>
            <person name="Salamov A."/>
            <person name="Andreopoulos B."/>
            <person name="Baker S."/>
            <person name="Barry K."/>
            <person name="Bills G."/>
            <person name="Bluhm B."/>
            <person name="Cannon C."/>
            <person name="Castanera R."/>
            <person name="Culley D."/>
            <person name="Daum C."/>
            <person name="Ezra D."/>
            <person name="Gonzalez J."/>
            <person name="Henrissat B."/>
            <person name="Kuo A."/>
            <person name="Liang C."/>
            <person name="Lipzen A."/>
            <person name="Lutzoni F."/>
            <person name="Magnuson J."/>
            <person name="Mondo S."/>
            <person name="Nolan M."/>
            <person name="Ohm R."/>
            <person name="Pangilinan J."/>
            <person name="Park H.-J."/>
            <person name="Ramirez L."/>
            <person name="Alfaro M."/>
            <person name="Sun H."/>
            <person name="Tritt A."/>
            <person name="Yoshinaga Y."/>
            <person name="Zwiers L.-H."/>
            <person name="Turgeon B."/>
            <person name="Goodwin S."/>
            <person name="Spatafora J."/>
            <person name="Crous P."/>
            <person name="Grigoriev I."/>
        </authorList>
    </citation>
    <scope>NUCLEOTIDE SEQUENCE</scope>
    <source>
        <strain evidence="8">CBS 675.92</strain>
    </source>
</reference>
<dbReference type="AlphaFoldDB" id="A0A6A5UBF8"/>
<evidence type="ECO:0000259" key="7">
    <source>
        <dbReference type="Pfam" id="PF20636"/>
    </source>
</evidence>
<dbReference type="InterPro" id="IPR047313">
    <property type="entry name" value="SMN_C"/>
</dbReference>
<proteinExistence type="inferred from homology"/>
<feature type="compositionally biased region" description="Polar residues" evidence="6">
    <location>
        <begin position="87"/>
        <end position="109"/>
    </location>
</feature>
<gene>
    <name evidence="8" type="ORF">CC80DRAFT_438824</name>
</gene>
<evidence type="ECO:0000313" key="8">
    <source>
        <dbReference type="EMBL" id="KAF1960216.1"/>
    </source>
</evidence>
<name>A0A6A5UBF8_9PLEO</name>
<evidence type="ECO:0000256" key="4">
    <source>
        <dbReference type="ARBA" id="ARBA00023187"/>
    </source>
</evidence>
<feature type="domain" description="Survival Motor Neuron Gemin2-binding" evidence="7">
    <location>
        <begin position="9"/>
        <end position="31"/>
    </location>
</feature>
<dbReference type="GO" id="GO:0005634">
    <property type="term" value="C:nucleus"/>
    <property type="evidence" value="ECO:0007669"/>
    <property type="project" value="UniProtKB-SubCell"/>
</dbReference>
<protein>
    <recommendedName>
        <fullName evidence="7">Survival Motor Neuron Gemin2-binding domain-containing protein</fullName>
    </recommendedName>
</protein>
<dbReference type="Pfam" id="PF20636">
    <property type="entry name" value="SMN_G2-BD"/>
    <property type="match status" value="1"/>
</dbReference>
<keyword evidence="3" id="KW-0507">mRNA processing</keyword>
<dbReference type="Proteomes" id="UP000800035">
    <property type="component" value="Unassembled WGS sequence"/>
</dbReference>
<comment type="subcellular location">
    <subcellularLocation>
        <location evidence="1">Nucleus</location>
    </subcellularLocation>
</comment>
<keyword evidence="4" id="KW-0508">mRNA splicing</keyword>
<keyword evidence="5" id="KW-0539">Nucleus</keyword>
<evidence type="ECO:0000256" key="2">
    <source>
        <dbReference type="ARBA" id="ARBA00005371"/>
    </source>
</evidence>
<dbReference type="PANTHER" id="PTHR39267">
    <property type="entry name" value="SURVIVAL MOTOR NEURON-LIKE PROTEIN 1"/>
    <property type="match status" value="1"/>
</dbReference>
<accession>A0A6A5UBF8</accession>
<dbReference type="PANTHER" id="PTHR39267:SF1">
    <property type="entry name" value="SURVIVAL MOTOR NEURON PROTEIN"/>
    <property type="match status" value="1"/>
</dbReference>
<dbReference type="CDD" id="cd22851">
    <property type="entry name" value="SMN_N"/>
    <property type="match status" value="1"/>
</dbReference>
<organism evidence="8 9">
    <name type="scientific">Byssothecium circinans</name>
    <dbReference type="NCBI Taxonomy" id="147558"/>
    <lineage>
        <taxon>Eukaryota</taxon>
        <taxon>Fungi</taxon>
        <taxon>Dikarya</taxon>
        <taxon>Ascomycota</taxon>
        <taxon>Pezizomycotina</taxon>
        <taxon>Dothideomycetes</taxon>
        <taxon>Pleosporomycetidae</taxon>
        <taxon>Pleosporales</taxon>
        <taxon>Massarineae</taxon>
        <taxon>Massarinaceae</taxon>
        <taxon>Byssothecium</taxon>
    </lineage>
</organism>
<dbReference type="GO" id="GO:0006397">
    <property type="term" value="P:mRNA processing"/>
    <property type="evidence" value="ECO:0007669"/>
    <property type="project" value="UniProtKB-KW"/>
</dbReference>